<protein>
    <submittedName>
        <fullName evidence="2">Chitin-binding type-2 domain-containing protein</fullName>
    </submittedName>
</protein>
<sequence>MKKFIFILLFLFITVINGQEFKQFIFPPELDGQLEDDVPSVRGSVLSGVNRESDEISEEVEAGPGAAAASPVLNDPGRPLVPQSLSALPLPQYPQGIPYPQGGYQSQPPPPPPPQPLQPNPSLPYPTFPQQPYIPPQPLQPLPPSPPTDKPDLGSSAYEINYCDKSEFPSTLLAQYDMEQLDYFIYNKSCSGIFFQCAIGKTFMLKCPSPKQAFDPSIVNCNYKVDNQICPEYDHIVHCTIKETCTENQYACCAEPQQCIDLSRRCDSHPDCSNGEDENNCPSCGKTEFAYEVGCSKNSTCWGKFVCDSPTTLQTLGHSECIDYAYHCDGQRHCPGGEDEMNCRSTSTNYLLCENQKQSVTKEQWCDGTEHCADGTDEKYCY</sequence>
<dbReference type="WBParaSite" id="PS1159_v2.g7236.t1">
    <property type="protein sequence ID" value="PS1159_v2.g7236.t1"/>
    <property type="gene ID" value="PS1159_v2.g7236"/>
</dbReference>
<dbReference type="Proteomes" id="UP000887580">
    <property type="component" value="Unplaced"/>
</dbReference>
<name>A0AC35GNL4_9BILA</name>
<evidence type="ECO:0000313" key="2">
    <source>
        <dbReference type="WBParaSite" id="PS1159_v2.g7236.t1"/>
    </source>
</evidence>
<accession>A0AC35GNL4</accession>
<proteinExistence type="predicted"/>
<reference evidence="2" key="1">
    <citation type="submission" date="2022-11" db="UniProtKB">
        <authorList>
            <consortium name="WormBaseParasite"/>
        </authorList>
    </citation>
    <scope>IDENTIFICATION</scope>
</reference>
<organism evidence="1 2">
    <name type="scientific">Panagrolaimus sp. PS1159</name>
    <dbReference type="NCBI Taxonomy" id="55785"/>
    <lineage>
        <taxon>Eukaryota</taxon>
        <taxon>Metazoa</taxon>
        <taxon>Ecdysozoa</taxon>
        <taxon>Nematoda</taxon>
        <taxon>Chromadorea</taxon>
        <taxon>Rhabditida</taxon>
        <taxon>Tylenchina</taxon>
        <taxon>Panagrolaimomorpha</taxon>
        <taxon>Panagrolaimoidea</taxon>
        <taxon>Panagrolaimidae</taxon>
        <taxon>Panagrolaimus</taxon>
    </lineage>
</organism>
<evidence type="ECO:0000313" key="1">
    <source>
        <dbReference type="Proteomes" id="UP000887580"/>
    </source>
</evidence>